<evidence type="ECO:0000256" key="3">
    <source>
        <dbReference type="ARBA" id="ARBA00022592"/>
    </source>
</evidence>
<organism evidence="5">
    <name type="scientific">freshwater metagenome</name>
    <dbReference type="NCBI Taxonomy" id="449393"/>
    <lineage>
        <taxon>unclassified sequences</taxon>
        <taxon>metagenomes</taxon>
        <taxon>ecological metagenomes</taxon>
    </lineage>
</organism>
<evidence type="ECO:0000256" key="2">
    <source>
        <dbReference type="ARBA" id="ARBA00022448"/>
    </source>
</evidence>
<dbReference type="AlphaFoldDB" id="A0A6J6DFT0"/>
<dbReference type="CDD" id="cd13565">
    <property type="entry name" value="PBP2_PstS"/>
    <property type="match status" value="1"/>
</dbReference>
<gene>
    <name evidence="5" type="ORF">UFOPK1639_00391</name>
</gene>
<keyword evidence="3" id="KW-0592">Phosphate transport</keyword>
<dbReference type="GO" id="GO:0035435">
    <property type="term" value="P:phosphate ion transmembrane transport"/>
    <property type="evidence" value="ECO:0007669"/>
    <property type="project" value="InterPro"/>
</dbReference>
<dbReference type="EMBL" id="CAEZTH010000030">
    <property type="protein sequence ID" value="CAB4560228.1"/>
    <property type="molecule type" value="Genomic_DNA"/>
</dbReference>
<dbReference type="InterPro" id="IPR050962">
    <property type="entry name" value="Phosphate-bind_PstS"/>
</dbReference>
<dbReference type="PANTHER" id="PTHR42996:SF1">
    <property type="entry name" value="PHOSPHATE-BINDING PROTEIN PSTS"/>
    <property type="match status" value="1"/>
</dbReference>
<dbReference type="GO" id="GO:0042301">
    <property type="term" value="F:phosphate ion binding"/>
    <property type="evidence" value="ECO:0007669"/>
    <property type="project" value="InterPro"/>
</dbReference>
<name>A0A6J6DFT0_9ZZZZ</name>
<feature type="domain" description="PBP" evidence="4">
    <location>
        <begin position="64"/>
        <end position="363"/>
    </location>
</feature>
<dbReference type="InterPro" id="IPR024370">
    <property type="entry name" value="PBP_domain"/>
</dbReference>
<proteinExistence type="inferred from homology"/>
<reference evidence="5" key="1">
    <citation type="submission" date="2020-05" db="EMBL/GenBank/DDBJ databases">
        <authorList>
            <person name="Chiriac C."/>
            <person name="Salcher M."/>
            <person name="Ghai R."/>
            <person name="Kavagutti S V."/>
        </authorList>
    </citation>
    <scope>NUCLEOTIDE SEQUENCE</scope>
</reference>
<protein>
    <submittedName>
        <fullName evidence="5">Unannotated protein</fullName>
    </submittedName>
</protein>
<dbReference type="PIRSF" id="PIRSF002756">
    <property type="entry name" value="PstS"/>
    <property type="match status" value="1"/>
</dbReference>
<dbReference type="InterPro" id="IPR005673">
    <property type="entry name" value="ABC_phos-bd_PstS"/>
</dbReference>
<evidence type="ECO:0000259" key="4">
    <source>
        <dbReference type="Pfam" id="PF12849"/>
    </source>
</evidence>
<dbReference type="GO" id="GO:0043190">
    <property type="term" value="C:ATP-binding cassette (ABC) transporter complex"/>
    <property type="evidence" value="ECO:0007669"/>
    <property type="project" value="InterPro"/>
</dbReference>
<keyword evidence="2" id="KW-0813">Transport</keyword>
<dbReference type="Pfam" id="PF12849">
    <property type="entry name" value="PBP_like_2"/>
    <property type="match status" value="1"/>
</dbReference>
<evidence type="ECO:0000313" key="5">
    <source>
        <dbReference type="EMBL" id="CAB4560228.1"/>
    </source>
</evidence>
<dbReference type="SUPFAM" id="SSF53850">
    <property type="entry name" value="Periplasmic binding protein-like II"/>
    <property type="match status" value="1"/>
</dbReference>
<accession>A0A6J6DFT0</accession>
<dbReference type="PANTHER" id="PTHR42996">
    <property type="entry name" value="PHOSPHATE-BINDING PROTEIN PSTS"/>
    <property type="match status" value="1"/>
</dbReference>
<evidence type="ECO:0000256" key="1">
    <source>
        <dbReference type="ARBA" id="ARBA00008725"/>
    </source>
</evidence>
<dbReference type="Gene3D" id="3.40.190.10">
    <property type="entry name" value="Periplasmic binding protein-like II"/>
    <property type="match status" value="2"/>
</dbReference>
<comment type="similarity">
    <text evidence="1">Belongs to the PstS family.</text>
</comment>
<sequence>MYEKSFPFVHLQDNPCLGGRVNLVSVNPTSYERYYMSRLIKLAAIAGASALVLSGCAGAANEETATESTLSGTISGSGASSMGSGQEAWIAEFQIANPNVTINYDPSGSGAGREAFTAGGVVFAGTDSYWKDEELALEFAACAPGTKPWEFPVWISPIAVIFNLEGVDSLNLDAATVAGIFAGEITMWNDDAITSQNPDLDLPELSITAVHRSDDSGTTKNFTNYLEKTAEAIWTAGTIETWPTEYGGEGAKGTSGVVDAVTAGNGTIGYADASKAGDLGTVAIKVGDGYVSFSAEAASKVIEASSLVEGRESYDLAYKIARDTTESGVYPIVLVSYLTGCNEYLDAEVATLVKAYASYIISEQGQATAASAGGTAPISASLREKAQAIIDAIK</sequence>